<name>A0ABS2AP75_9ACTN</name>
<dbReference type="InterPro" id="IPR003395">
    <property type="entry name" value="RecF/RecN/SMC_N"/>
</dbReference>
<dbReference type="EMBL" id="JAENHP010000017">
    <property type="protein sequence ID" value="MBM2621051.1"/>
    <property type="molecule type" value="Genomic_DNA"/>
</dbReference>
<proteinExistence type="inferred from homology"/>
<evidence type="ECO:0000313" key="6">
    <source>
        <dbReference type="Proteomes" id="UP000632138"/>
    </source>
</evidence>
<protein>
    <recommendedName>
        <fullName evidence="3">Nuclease SbcCD subunit C</fullName>
    </recommendedName>
</protein>
<dbReference type="SUPFAM" id="SSF52540">
    <property type="entry name" value="P-loop containing nucleoside triphosphate hydrolases"/>
    <property type="match status" value="1"/>
</dbReference>
<dbReference type="Pfam" id="PF02463">
    <property type="entry name" value="SMC_N"/>
    <property type="match status" value="1"/>
</dbReference>
<dbReference type="PANTHER" id="PTHR32114">
    <property type="entry name" value="ABC TRANSPORTER ABCH.3"/>
    <property type="match status" value="1"/>
</dbReference>
<keyword evidence="6" id="KW-1185">Reference proteome</keyword>
<organism evidence="5 6">
    <name type="scientific">Paractinoplanes ovalisporus</name>
    <dbReference type="NCBI Taxonomy" id="2810368"/>
    <lineage>
        <taxon>Bacteria</taxon>
        <taxon>Bacillati</taxon>
        <taxon>Actinomycetota</taxon>
        <taxon>Actinomycetes</taxon>
        <taxon>Micromonosporales</taxon>
        <taxon>Micromonosporaceae</taxon>
        <taxon>Paractinoplanes</taxon>
    </lineage>
</organism>
<dbReference type="CDD" id="cd00267">
    <property type="entry name" value="ABC_ATPase"/>
    <property type="match status" value="1"/>
</dbReference>
<comment type="subunit">
    <text evidence="2">Heterodimer of SbcC and SbcD.</text>
</comment>
<dbReference type="Gene3D" id="3.40.50.300">
    <property type="entry name" value="P-loop containing nucleotide triphosphate hydrolases"/>
    <property type="match status" value="2"/>
</dbReference>
<dbReference type="PANTHER" id="PTHR32114:SF2">
    <property type="entry name" value="ABC TRANSPORTER ABCH.3"/>
    <property type="match status" value="1"/>
</dbReference>
<reference evidence="5 6" key="1">
    <citation type="submission" date="2021-01" db="EMBL/GenBank/DDBJ databases">
        <title>Actinoplanes sp. nov. LDG1-06 isolated from lichen.</title>
        <authorList>
            <person name="Saeng-In P."/>
            <person name="Phongsopitanun W."/>
            <person name="Kanchanasin P."/>
            <person name="Yuki M."/>
            <person name="Kudo T."/>
            <person name="Ohkuma M."/>
            <person name="Tanasupawat S."/>
        </authorList>
    </citation>
    <scope>NUCLEOTIDE SEQUENCE [LARGE SCALE GENOMIC DNA]</scope>
    <source>
        <strain evidence="5 6">LDG1-06</strain>
    </source>
</reference>
<evidence type="ECO:0000256" key="3">
    <source>
        <dbReference type="ARBA" id="ARBA00013368"/>
    </source>
</evidence>
<evidence type="ECO:0000259" key="4">
    <source>
        <dbReference type="Pfam" id="PF02463"/>
    </source>
</evidence>
<accession>A0ABS2AP75</accession>
<evidence type="ECO:0000256" key="1">
    <source>
        <dbReference type="ARBA" id="ARBA00006930"/>
    </source>
</evidence>
<gene>
    <name evidence="5" type="ORF">JIG36_36680</name>
</gene>
<dbReference type="RefSeq" id="WP_203381029.1">
    <property type="nucleotide sequence ID" value="NZ_JAENHP010000017.1"/>
</dbReference>
<dbReference type="InterPro" id="IPR027417">
    <property type="entry name" value="P-loop_NTPase"/>
</dbReference>
<sequence length="807" mass="88508">MSTEHALLEHLFDRLADQHTPDRVAETVLGAFAGEEQLRAVLDGAPADLPEREDTTAEQRHVYLERITVAGFRGIGPAAMLHLPARPGLTLVIGRNGSGKSSFAEAVELALTGDSKRWADHNRIFREGWRNLHHPSPAAIEVTARFDGDPDPVRLKRRWRDEDTEPGQAVAEVRHGNRQYADVDELGWRQPLEAYRPLLSANDLGRLISSRPSDLFDALAPLLAIEPVTEAEARLKRIKRELDAHVKAVSDRRKALRPILGGIDDDRARKAARLFASTRPDLEALDALLADTDDADPQVAAYRRIADLAAMPSPAEITAVADGLIEAARLARETPAGGAAETLIRLLETATEHYDRHGGGACPLCLSGELDADWRARAAEHLERVHDDAQARREAAQALTAARRAVSSLRIDRPVLPDGFPAAVGEQLRVAREAWDAVTSDADPDALAGHLISTYPALSGALTAVRETALAFLQSRHDQWRASAAELQQWLAQAREARVHEEPLTRVKEAIDWYRPVIENLRAEQLAPFAEQSQRIWQELRQESNVELAGMKLDGSSTRRRVAFPATVDGTATSAMSVMSQGEMQALGLAVFLPRAGAEASPFRFLVIDDPVQSMDPAKVDGLARVLASLSGTRQVVVFTHDDRLAEAVRRLEIDATIWEVTRRENSTVDIRKNTDPVDRYLSDAKALAKTDDMPIEVRTPVVLTCCRSALEARCHQIVRARRIGRGEKHRDVDTALAGARTTMQVAALALFDDADAGGKVFARLNSAHGPWAADAVRACKEGAHGHYRSDPSELVADISRLVARLK</sequence>
<feature type="domain" description="RecF/RecN/SMC N-terminal" evidence="4">
    <location>
        <begin position="63"/>
        <end position="651"/>
    </location>
</feature>
<evidence type="ECO:0000313" key="5">
    <source>
        <dbReference type="EMBL" id="MBM2621051.1"/>
    </source>
</evidence>
<comment type="caution">
    <text evidence="5">The sequence shown here is derived from an EMBL/GenBank/DDBJ whole genome shotgun (WGS) entry which is preliminary data.</text>
</comment>
<comment type="similarity">
    <text evidence="1">Belongs to the SMC family. SbcC subfamily.</text>
</comment>
<dbReference type="Proteomes" id="UP000632138">
    <property type="component" value="Unassembled WGS sequence"/>
</dbReference>
<evidence type="ECO:0000256" key="2">
    <source>
        <dbReference type="ARBA" id="ARBA00011322"/>
    </source>
</evidence>